<dbReference type="GO" id="GO:0003677">
    <property type="term" value="F:DNA binding"/>
    <property type="evidence" value="ECO:0007669"/>
    <property type="project" value="InterPro"/>
</dbReference>
<feature type="domain" description="Transposase InsH N-terminal" evidence="2">
    <location>
        <begin position="19"/>
        <end position="104"/>
    </location>
</feature>
<proteinExistence type="predicted"/>
<dbReference type="EMBL" id="BDJK01000055">
    <property type="protein sequence ID" value="GAV23554.1"/>
    <property type="molecule type" value="Genomic_DNA"/>
</dbReference>
<dbReference type="OrthoDB" id="2015878at2"/>
<dbReference type="Pfam" id="PF01609">
    <property type="entry name" value="DDE_Tnp_1"/>
    <property type="match status" value="1"/>
</dbReference>
<dbReference type="InterPro" id="IPR008490">
    <property type="entry name" value="Transposase_InsH_N"/>
</dbReference>
<dbReference type="Proteomes" id="UP000187485">
    <property type="component" value="Unassembled WGS sequence"/>
</dbReference>
<gene>
    <name evidence="3" type="ORF">cpu_20640</name>
</gene>
<sequence>MNGRQLIFNFIEIFTSTHKVNFYTKVFDALDLSDFPNFTPSNSGPIGYPRRALLRAFFVMKFEKFGYISDLVDYLNNNLIIAHLCGFDISKPLPSYWTFERFIKNLDNKLLKNIMRKHVNLLKELGFIDGSFVSLDSTPIYANTKLNNPKSFTKDRFSKSNPPKSDKDCKLGVRTANNANNNKKYEFFWGYKNHVLSDPISGLPIAEITTTADVADSSIAIDILRETNEWFSLIETYFIADKAYDVKDIYNFIRQVLKGHAFIPLNLRNSKKHKQLPSGHVLCDAGLAMHKDGKQYFIDKIKYKFSCPFKNSKNDNLCPCNHPNYFNGKKNRGCTKYITVNYDYRSSINRDSVFFKKIYALRTESERYNSRWKNLNLEKAFTRNFNSIANLNTIGHICLLILAIAAINDNLVDKSKSLVGFKTVA</sequence>
<evidence type="ECO:0000259" key="1">
    <source>
        <dbReference type="Pfam" id="PF01609"/>
    </source>
</evidence>
<comment type="caution">
    <text evidence="3">The sequence shown here is derived from an EMBL/GenBank/DDBJ whole genome shotgun (WGS) entry which is preliminary data.</text>
</comment>
<evidence type="ECO:0000259" key="2">
    <source>
        <dbReference type="Pfam" id="PF05598"/>
    </source>
</evidence>
<feature type="domain" description="Transposase IS4-like" evidence="1">
    <location>
        <begin position="131"/>
        <end position="400"/>
    </location>
</feature>
<dbReference type="AlphaFoldDB" id="A0A1L8CXF7"/>
<reference evidence="4" key="1">
    <citation type="submission" date="2016-12" db="EMBL/GenBank/DDBJ databases">
        <title>Draft Genome Sequences od Carboxydothermus pertinax and islandicus, Hydrogenogenic Carboxydotrophic Bacteria.</title>
        <authorList>
            <person name="Fukuyama Y."/>
            <person name="Ohmae K."/>
            <person name="Yoneda Y."/>
            <person name="Yoshida T."/>
            <person name="Sako Y."/>
        </authorList>
    </citation>
    <scope>NUCLEOTIDE SEQUENCE [LARGE SCALE GENOMIC DNA]</scope>
    <source>
        <strain evidence="4">Ug1</strain>
    </source>
</reference>
<keyword evidence="4" id="KW-1185">Reference proteome</keyword>
<dbReference type="Pfam" id="PF05598">
    <property type="entry name" value="DUF772"/>
    <property type="match status" value="1"/>
</dbReference>
<dbReference type="InterPro" id="IPR002559">
    <property type="entry name" value="Transposase_11"/>
</dbReference>
<name>A0A1L8CXF7_9THEO</name>
<evidence type="ECO:0000313" key="3">
    <source>
        <dbReference type="EMBL" id="GAV23554.1"/>
    </source>
</evidence>
<evidence type="ECO:0000313" key="4">
    <source>
        <dbReference type="Proteomes" id="UP000187485"/>
    </source>
</evidence>
<dbReference type="GO" id="GO:0004803">
    <property type="term" value="F:transposase activity"/>
    <property type="evidence" value="ECO:0007669"/>
    <property type="project" value="InterPro"/>
</dbReference>
<dbReference type="STRING" id="870242.cpu_20640"/>
<dbReference type="RefSeq" id="WP_075859954.1">
    <property type="nucleotide sequence ID" value="NZ_BDJK01000055.1"/>
</dbReference>
<accession>A0A1L8CXF7</accession>
<protein>
    <submittedName>
        <fullName evidence="3">Transposase, IS4 family</fullName>
    </submittedName>
</protein>
<organism evidence="3 4">
    <name type="scientific">Carboxydothermus pertinax</name>
    <dbReference type="NCBI Taxonomy" id="870242"/>
    <lineage>
        <taxon>Bacteria</taxon>
        <taxon>Bacillati</taxon>
        <taxon>Bacillota</taxon>
        <taxon>Clostridia</taxon>
        <taxon>Thermoanaerobacterales</taxon>
        <taxon>Thermoanaerobacteraceae</taxon>
        <taxon>Carboxydothermus</taxon>
    </lineage>
</organism>
<dbReference type="GO" id="GO:0006313">
    <property type="term" value="P:DNA transposition"/>
    <property type="evidence" value="ECO:0007669"/>
    <property type="project" value="InterPro"/>
</dbReference>